<dbReference type="GeneID" id="88829128"/>
<dbReference type="Pfam" id="PF02628">
    <property type="entry name" value="COX15-CtaA"/>
    <property type="match status" value="2"/>
</dbReference>
<keyword evidence="3 12" id="KW-0812">Transmembrane</keyword>
<feature type="transmembrane region" description="Helical" evidence="12">
    <location>
        <begin position="305"/>
        <end position="328"/>
    </location>
</feature>
<evidence type="ECO:0000313" key="14">
    <source>
        <dbReference type="Proteomes" id="UP000315908"/>
    </source>
</evidence>
<proteinExistence type="predicted"/>
<keyword evidence="8" id="KW-0350">Heme biosynthesis</keyword>
<dbReference type="EMBL" id="VLKR01000008">
    <property type="protein sequence ID" value="TWI21160.1"/>
    <property type="molecule type" value="Genomic_DNA"/>
</dbReference>
<evidence type="ECO:0000256" key="11">
    <source>
        <dbReference type="ARBA" id="ARBA00023444"/>
    </source>
</evidence>
<evidence type="ECO:0000256" key="3">
    <source>
        <dbReference type="ARBA" id="ARBA00022692"/>
    </source>
</evidence>
<reference evidence="13 14" key="1">
    <citation type="journal article" date="2015" name="Stand. Genomic Sci.">
        <title>Genomic Encyclopedia of Bacterial and Archaeal Type Strains, Phase III: the genomes of soil and plant-associated and newly described type strains.</title>
        <authorList>
            <person name="Whitman W.B."/>
            <person name="Woyke T."/>
            <person name="Klenk H.P."/>
            <person name="Zhou Y."/>
            <person name="Lilburn T.G."/>
            <person name="Beck B.J."/>
            <person name="De Vos P."/>
            <person name="Vandamme P."/>
            <person name="Eisen J.A."/>
            <person name="Garrity G."/>
            <person name="Hugenholtz P."/>
            <person name="Kyrpides N.C."/>
        </authorList>
    </citation>
    <scope>NUCLEOTIDE SEQUENCE [LARGE SCALE GENOMIC DNA]</scope>
    <source>
        <strain evidence="13 14">CGMCC 1.6855</strain>
    </source>
</reference>
<dbReference type="AlphaFoldDB" id="A0A562MMQ9"/>
<evidence type="ECO:0000256" key="4">
    <source>
        <dbReference type="ARBA" id="ARBA00022723"/>
    </source>
</evidence>
<evidence type="ECO:0000256" key="8">
    <source>
        <dbReference type="ARBA" id="ARBA00023133"/>
    </source>
</evidence>
<feature type="transmembrane region" description="Helical" evidence="12">
    <location>
        <begin position="276"/>
        <end position="293"/>
    </location>
</feature>
<comment type="subcellular location">
    <subcellularLocation>
        <location evidence="1">Membrane</location>
        <topology evidence="1">Multi-pass membrane protein</topology>
    </subcellularLocation>
</comment>
<keyword evidence="6" id="KW-0560">Oxidoreductase</keyword>
<evidence type="ECO:0000256" key="7">
    <source>
        <dbReference type="ARBA" id="ARBA00023004"/>
    </source>
</evidence>
<accession>A0A562MMQ9</accession>
<feature type="transmembrane region" description="Helical" evidence="12">
    <location>
        <begin position="156"/>
        <end position="173"/>
    </location>
</feature>
<evidence type="ECO:0000313" key="13">
    <source>
        <dbReference type="EMBL" id="TWI21160.1"/>
    </source>
</evidence>
<dbReference type="PANTHER" id="PTHR35457:SF1">
    <property type="entry name" value="HEME A SYNTHASE"/>
    <property type="match status" value="1"/>
</dbReference>
<organism evidence="13 14">
    <name type="scientific">Sphingobacterium siyangense</name>
    <dbReference type="NCBI Taxonomy" id="459529"/>
    <lineage>
        <taxon>Bacteria</taxon>
        <taxon>Pseudomonadati</taxon>
        <taxon>Bacteroidota</taxon>
        <taxon>Sphingobacteriia</taxon>
        <taxon>Sphingobacteriales</taxon>
        <taxon>Sphingobacteriaceae</taxon>
        <taxon>Sphingobacterium</taxon>
    </lineage>
</organism>
<evidence type="ECO:0000256" key="6">
    <source>
        <dbReference type="ARBA" id="ARBA00023002"/>
    </source>
</evidence>
<evidence type="ECO:0000256" key="2">
    <source>
        <dbReference type="ARBA" id="ARBA00022475"/>
    </source>
</evidence>
<sequence>MEVCILRGRGSIMFPAAEKRFIKTNFITIIVLFLVIIAGGVVRSTGSGMGCPDWPRCFNRIIPPTDISQLPQGYEQHYIEGRAKKNERFAKIVEFFGDKEMAYKLRTDKSILQHEEFNVAKTWTEYINRLVGVVSGFCLLFTAIYSFTYLKSKSSIVVWSVINLFVVVLQAWLGSIVVSTNLMPWIITVHMLLAIVIVCISIYTYFKAVTLRNKTLLVNRSLGILKGLAIASILLMLTQVIVGTGVREEVDLLTGSTIARTDFITTIGQQFELHRWLAYCSLILVIVLFFLVRTSFNTGSKQYKFALIALILVGIQMLSGIILARFAIPAFAQTTHLVVATLLFGAQFYLLLLLNKQRH</sequence>
<comment type="caution">
    <text evidence="13">The sequence shown here is derived from an EMBL/GenBank/DDBJ whole genome shotgun (WGS) entry which is preliminary data.</text>
</comment>
<dbReference type="GO" id="GO:0016020">
    <property type="term" value="C:membrane"/>
    <property type="evidence" value="ECO:0007669"/>
    <property type="project" value="UniProtKB-SubCell"/>
</dbReference>
<keyword evidence="10" id="KW-1015">Disulfide bond</keyword>
<dbReference type="InterPro" id="IPR050450">
    <property type="entry name" value="COX15/CtaA_HemeA_synthase"/>
</dbReference>
<dbReference type="GO" id="GO:0006784">
    <property type="term" value="P:heme A biosynthetic process"/>
    <property type="evidence" value="ECO:0007669"/>
    <property type="project" value="InterPro"/>
</dbReference>
<comment type="pathway">
    <text evidence="11">Porphyrin-containing compound metabolism.</text>
</comment>
<feature type="transmembrane region" description="Helical" evidence="12">
    <location>
        <begin position="21"/>
        <end position="42"/>
    </location>
</feature>
<evidence type="ECO:0000256" key="10">
    <source>
        <dbReference type="ARBA" id="ARBA00023157"/>
    </source>
</evidence>
<dbReference type="Proteomes" id="UP000315908">
    <property type="component" value="Unassembled WGS sequence"/>
</dbReference>
<evidence type="ECO:0000256" key="1">
    <source>
        <dbReference type="ARBA" id="ARBA00004141"/>
    </source>
</evidence>
<dbReference type="RefSeq" id="WP_237241971.1">
    <property type="nucleotide sequence ID" value="NZ_CP080574.1"/>
</dbReference>
<keyword evidence="9 12" id="KW-0472">Membrane</keyword>
<keyword evidence="2" id="KW-1003">Cell membrane</keyword>
<name>A0A562MMQ9_9SPHI</name>
<feature type="transmembrane region" description="Helical" evidence="12">
    <location>
        <begin position="227"/>
        <end position="246"/>
    </location>
</feature>
<evidence type="ECO:0000256" key="9">
    <source>
        <dbReference type="ARBA" id="ARBA00023136"/>
    </source>
</evidence>
<feature type="transmembrane region" description="Helical" evidence="12">
    <location>
        <begin position="334"/>
        <end position="354"/>
    </location>
</feature>
<dbReference type="InterPro" id="IPR003780">
    <property type="entry name" value="COX15/CtaA_fam"/>
</dbReference>
<dbReference type="GO" id="GO:0046872">
    <property type="term" value="F:metal ion binding"/>
    <property type="evidence" value="ECO:0007669"/>
    <property type="project" value="UniProtKB-KW"/>
</dbReference>
<gene>
    <name evidence="13" type="ORF">IQ31_01976</name>
</gene>
<dbReference type="PANTHER" id="PTHR35457">
    <property type="entry name" value="HEME A SYNTHASE"/>
    <property type="match status" value="1"/>
</dbReference>
<evidence type="ECO:0000256" key="12">
    <source>
        <dbReference type="SAM" id="Phobius"/>
    </source>
</evidence>
<protein>
    <submittedName>
        <fullName evidence="13">Cytochrome c oxidase assembly protein subunit 15</fullName>
    </submittedName>
</protein>
<evidence type="ECO:0000256" key="5">
    <source>
        <dbReference type="ARBA" id="ARBA00022989"/>
    </source>
</evidence>
<feature type="transmembrane region" description="Helical" evidence="12">
    <location>
        <begin position="126"/>
        <end position="149"/>
    </location>
</feature>
<feature type="transmembrane region" description="Helical" evidence="12">
    <location>
        <begin position="185"/>
        <end position="206"/>
    </location>
</feature>
<keyword evidence="4" id="KW-0479">Metal-binding</keyword>
<keyword evidence="5 12" id="KW-1133">Transmembrane helix</keyword>
<dbReference type="GO" id="GO:0016491">
    <property type="term" value="F:oxidoreductase activity"/>
    <property type="evidence" value="ECO:0007669"/>
    <property type="project" value="UniProtKB-KW"/>
</dbReference>
<keyword evidence="7" id="KW-0408">Iron</keyword>